<accession>A0A182T9K1</accession>
<evidence type="ECO:0000313" key="2">
    <source>
        <dbReference type="EnsemblMetazoa" id="AMAM022400-PA"/>
    </source>
</evidence>
<feature type="region of interest" description="Disordered" evidence="1">
    <location>
        <begin position="108"/>
        <end position="128"/>
    </location>
</feature>
<reference evidence="3" key="1">
    <citation type="submission" date="2013-09" db="EMBL/GenBank/DDBJ databases">
        <title>The Genome Sequence of Anopheles maculatus species B.</title>
        <authorList>
            <consortium name="The Broad Institute Genomics Platform"/>
            <person name="Neafsey D.E."/>
            <person name="Besansky N."/>
            <person name="Howell P."/>
            <person name="Walton C."/>
            <person name="Young S.K."/>
            <person name="Zeng Q."/>
            <person name="Gargeya S."/>
            <person name="Fitzgerald M."/>
            <person name="Haas B."/>
            <person name="Abouelleil A."/>
            <person name="Allen A.W."/>
            <person name="Alvarado L."/>
            <person name="Arachchi H.M."/>
            <person name="Berlin A.M."/>
            <person name="Chapman S.B."/>
            <person name="Gainer-Dewar J."/>
            <person name="Goldberg J."/>
            <person name="Griggs A."/>
            <person name="Gujja S."/>
            <person name="Hansen M."/>
            <person name="Howarth C."/>
            <person name="Imamovic A."/>
            <person name="Ireland A."/>
            <person name="Larimer J."/>
            <person name="McCowan C."/>
            <person name="Murphy C."/>
            <person name="Pearson M."/>
            <person name="Poon T.W."/>
            <person name="Priest M."/>
            <person name="Roberts A."/>
            <person name="Saif S."/>
            <person name="Shea T."/>
            <person name="Sisk P."/>
            <person name="Sykes S."/>
            <person name="Wortman J."/>
            <person name="Nusbaum C."/>
            <person name="Birren B."/>
        </authorList>
    </citation>
    <scope>NUCLEOTIDE SEQUENCE [LARGE SCALE GENOMIC DNA]</scope>
    <source>
        <strain evidence="3">maculatus3</strain>
    </source>
</reference>
<dbReference type="AlphaFoldDB" id="A0A182T9K1"/>
<dbReference type="Proteomes" id="UP000075901">
    <property type="component" value="Unassembled WGS sequence"/>
</dbReference>
<name>A0A182T9K1_9DIPT</name>
<feature type="region of interest" description="Disordered" evidence="1">
    <location>
        <begin position="1"/>
        <end position="72"/>
    </location>
</feature>
<feature type="compositionally biased region" description="Basic and acidic residues" evidence="1">
    <location>
        <begin position="1"/>
        <end position="10"/>
    </location>
</feature>
<proteinExistence type="predicted"/>
<keyword evidence="3" id="KW-1185">Reference proteome</keyword>
<evidence type="ECO:0000256" key="1">
    <source>
        <dbReference type="SAM" id="MobiDB-lite"/>
    </source>
</evidence>
<sequence>MNQEQAKENSAETSSTLATSSSDLSAGNKTVLNNGPSGVTVEAKENTMPPRSGRELSPRVAKKPASTSSMFTNQWENSDMSFFAETPSKSLISDSGVTLSPSLREQLLLDGSGDGKDPNDKSTTKSPVLVDPKWEKYACGKTRDHMIVSQQAHGCLKKTSLQPRSLNFYK</sequence>
<protein>
    <submittedName>
        <fullName evidence="2">Uncharacterized protein</fullName>
    </submittedName>
</protein>
<feature type="compositionally biased region" description="Basic and acidic residues" evidence="1">
    <location>
        <begin position="113"/>
        <end position="123"/>
    </location>
</feature>
<feature type="compositionally biased region" description="Polar residues" evidence="1">
    <location>
        <begin position="27"/>
        <end position="37"/>
    </location>
</feature>
<organism evidence="2 3">
    <name type="scientific">Anopheles maculatus</name>
    <dbReference type="NCBI Taxonomy" id="74869"/>
    <lineage>
        <taxon>Eukaryota</taxon>
        <taxon>Metazoa</taxon>
        <taxon>Ecdysozoa</taxon>
        <taxon>Arthropoda</taxon>
        <taxon>Hexapoda</taxon>
        <taxon>Insecta</taxon>
        <taxon>Pterygota</taxon>
        <taxon>Neoptera</taxon>
        <taxon>Endopterygota</taxon>
        <taxon>Diptera</taxon>
        <taxon>Nematocera</taxon>
        <taxon>Culicoidea</taxon>
        <taxon>Culicidae</taxon>
        <taxon>Anophelinae</taxon>
        <taxon>Anopheles</taxon>
        <taxon>Anopheles maculatus group</taxon>
    </lineage>
</organism>
<dbReference type="EnsemblMetazoa" id="AMAM022400-RA">
    <property type="protein sequence ID" value="AMAM022400-PA"/>
    <property type="gene ID" value="AMAM022400"/>
</dbReference>
<feature type="compositionally biased region" description="Low complexity" evidence="1">
    <location>
        <begin position="11"/>
        <end position="26"/>
    </location>
</feature>
<evidence type="ECO:0000313" key="3">
    <source>
        <dbReference type="Proteomes" id="UP000075901"/>
    </source>
</evidence>
<dbReference type="VEuPathDB" id="VectorBase:AMAM022400"/>
<reference evidence="2" key="2">
    <citation type="submission" date="2020-05" db="UniProtKB">
        <authorList>
            <consortium name="EnsemblMetazoa"/>
        </authorList>
    </citation>
    <scope>IDENTIFICATION</scope>
    <source>
        <strain evidence="2">maculatus3</strain>
    </source>
</reference>